<evidence type="ECO:0000256" key="1">
    <source>
        <dbReference type="SAM" id="Phobius"/>
    </source>
</evidence>
<proteinExistence type="predicted"/>
<feature type="transmembrane region" description="Helical" evidence="1">
    <location>
        <begin position="20"/>
        <end position="39"/>
    </location>
</feature>
<dbReference type="EMBL" id="JALKFT010000017">
    <property type="protein sequence ID" value="MCK9877492.1"/>
    <property type="molecule type" value="Genomic_DNA"/>
</dbReference>
<feature type="transmembrane region" description="Helical" evidence="1">
    <location>
        <begin position="45"/>
        <end position="66"/>
    </location>
</feature>
<keyword evidence="1" id="KW-0472">Membrane</keyword>
<keyword evidence="3" id="KW-1185">Reference proteome</keyword>
<gene>
    <name evidence="2" type="ORF">MXD59_17220</name>
</gene>
<evidence type="ECO:0000313" key="2">
    <source>
        <dbReference type="EMBL" id="MCK9877492.1"/>
    </source>
</evidence>
<keyword evidence="1" id="KW-0812">Transmembrane</keyword>
<accession>A0ABT0K158</accession>
<comment type="caution">
    <text evidence="2">The sequence shown here is derived from an EMBL/GenBank/DDBJ whole genome shotgun (WGS) entry which is preliminary data.</text>
</comment>
<reference evidence="2 3" key="1">
    <citation type="submission" date="2022-04" db="EMBL/GenBank/DDBJ databases">
        <title>Genome diversity in the genus Frankia.</title>
        <authorList>
            <person name="Carlos-Shanley C."/>
            <person name="Hahn D."/>
        </authorList>
    </citation>
    <scope>NUCLEOTIDE SEQUENCE [LARGE SCALE GENOMIC DNA]</scope>
    <source>
        <strain evidence="2 3">Ag45/Mut15</strain>
    </source>
</reference>
<evidence type="ECO:0000313" key="3">
    <source>
        <dbReference type="Proteomes" id="UP001201873"/>
    </source>
</evidence>
<name>A0ABT0K158_9ACTN</name>
<evidence type="ECO:0008006" key="4">
    <source>
        <dbReference type="Google" id="ProtNLM"/>
    </source>
</evidence>
<protein>
    <recommendedName>
        <fullName evidence="4">DUF2178 domain-containing protein</fullName>
    </recommendedName>
</protein>
<feature type="transmembrane region" description="Helical" evidence="1">
    <location>
        <begin position="116"/>
        <end position="136"/>
    </location>
</feature>
<feature type="transmembrane region" description="Helical" evidence="1">
    <location>
        <begin position="87"/>
        <end position="110"/>
    </location>
</feature>
<sequence>MTTSPTRTPRPPRTHRLGRLATTAVLLLGGGAITLGAWLGGDRDLALVLAVFYVVIGVVAFVVAGGRSDVAALLRVAGDERQRSLDLRATALSALAMETFCVGGLVVDLARGGSGYPWALVCAVGGVSYAIALAVVRTRH</sequence>
<organism evidence="2 3">
    <name type="scientific">Frankia umida</name>
    <dbReference type="NCBI Taxonomy" id="573489"/>
    <lineage>
        <taxon>Bacteria</taxon>
        <taxon>Bacillati</taxon>
        <taxon>Actinomycetota</taxon>
        <taxon>Actinomycetes</taxon>
        <taxon>Frankiales</taxon>
        <taxon>Frankiaceae</taxon>
        <taxon>Frankia</taxon>
    </lineage>
</organism>
<dbReference type="Proteomes" id="UP001201873">
    <property type="component" value="Unassembled WGS sequence"/>
</dbReference>
<dbReference type="RefSeq" id="WP_248813798.1">
    <property type="nucleotide sequence ID" value="NZ_JALKFT010000017.1"/>
</dbReference>
<keyword evidence="1" id="KW-1133">Transmembrane helix</keyword>